<reference evidence="2 3" key="1">
    <citation type="submission" date="2019-05" db="EMBL/GenBank/DDBJ databases">
        <title>Another draft genome of Portunus trituberculatus and its Hox gene families provides insights of decapod evolution.</title>
        <authorList>
            <person name="Jeong J.-H."/>
            <person name="Song I."/>
            <person name="Kim S."/>
            <person name="Choi T."/>
            <person name="Kim D."/>
            <person name="Ryu S."/>
            <person name="Kim W."/>
        </authorList>
    </citation>
    <scope>NUCLEOTIDE SEQUENCE [LARGE SCALE GENOMIC DNA]</scope>
    <source>
        <tissue evidence="2">Muscle</tissue>
    </source>
</reference>
<name>A0A5B7FQG5_PORTR</name>
<evidence type="ECO:0000313" key="3">
    <source>
        <dbReference type="Proteomes" id="UP000324222"/>
    </source>
</evidence>
<feature type="region of interest" description="Disordered" evidence="1">
    <location>
        <begin position="1"/>
        <end position="20"/>
    </location>
</feature>
<protein>
    <submittedName>
        <fullName evidence="2">Uncharacterized protein</fullName>
    </submittedName>
</protein>
<proteinExistence type="predicted"/>
<organism evidence="2 3">
    <name type="scientific">Portunus trituberculatus</name>
    <name type="common">Swimming crab</name>
    <name type="synonym">Neptunus trituberculatus</name>
    <dbReference type="NCBI Taxonomy" id="210409"/>
    <lineage>
        <taxon>Eukaryota</taxon>
        <taxon>Metazoa</taxon>
        <taxon>Ecdysozoa</taxon>
        <taxon>Arthropoda</taxon>
        <taxon>Crustacea</taxon>
        <taxon>Multicrustacea</taxon>
        <taxon>Malacostraca</taxon>
        <taxon>Eumalacostraca</taxon>
        <taxon>Eucarida</taxon>
        <taxon>Decapoda</taxon>
        <taxon>Pleocyemata</taxon>
        <taxon>Brachyura</taxon>
        <taxon>Eubrachyura</taxon>
        <taxon>Portunoidea</taxon>
        <taxon>Portunidae</taxon>
        <taxon>Portuninae</taxon>
        <taxon>Portunus</taxon>
    </lineage>
</organism>
<dbReference type="AlphaFoldDB" id="A0A5B7FQG5"/>
<comment type="caution">
    <text evidence="2">The sequence shown here is derived from an EMBL/GenBank/DDBJ whole genome shotgun (WGS) entry which is preliminary data.</text>
</comment>
<sequence>MFALPPPESSKRSVSLELPSPQLTSTEALVGKLPGDDISKKKEAAEKKKIQFMIIMSYYKRPALQEVKVTAETPQNA</sequence>
<dbReference type="Proteomes" id="UP000324222">
    <property type="component" value="Unassembled WGS sequence"/>
</dbReference>
<keyword evidence="3" id="KW-1185">Reference proteome</keyword>
<accession>A0A5B7FQG5</accession>
<dbReference type="EMBL" id="VSRR010007282">
    <property type="protein sequence ID" value="MPC46594.1"/>
    <property type="molecule type" value="Genomic_DNA"/>
</dbReference>
<evidence type="ECO:0000256" key="1">
    <source>
        <dbReference type="SAM" id="MobiDB-lite"/>
    </source>
</evidence>
<gene>
    <name evidence="2" type="ORF">E2C01_040317</name>
</gene>
<evidence type="ECO:0000313" key="2">
    <source>
        <dbReference type="EMBL" id="MPC46594.1"/>
    </source>
</evidence>